<dbReference type="AlphaFoldDB" id="A0A9W6EVX5"/>
<dbReference type="InterPro" id="IPR048527">
    <property type="entry name" value="Sde182_C"/>
</dbReference>
<keyword evidence="5" id="KW-1185">Reference proteome</keyword>
<comment type="caution">
    <text evidence="4">The sequence shown here is derived from an EMBL/GenBank/DDBJ whole genome shotgun (WGS) entry which is preliminary data.</text>
</comment>
<evidence type="ECO:0008006" key="6">
    <source>
        <dbReference type="Google" id="ProtNLM"/>
    </source>
</evidence>
<dbReference type="SUPFAM" id="SSF53590">
    <property type="entry name" value="Nucleoside hydrolase"/>
    <property type="match status" value="1"/>
</dbReference>
<accession>A0A9W6EVX5</accession>
<reference evidence="4" key="1">
    <citation type="submission" date="2022-07" db="EMBL/GenBank/DDBJ databases">
        <title>Taxonomy of Novel Oxalotrophic and Methylotrophic Bacteria.</title>
        <authorList>
            <person name="Sahin N."/>
            <person name="Tani A."/>
        </authorList>
    </citation>
    <scope>NUCLEOTIDE SEQUENCE</scope>
    <source>
        <strain evidence="4">AM327</strain>
    </source>
</reference>
<feature type="domain" description="Cellulose-binding Sde182 nucleoside hydrolase-like" evidence="2">
    <location>
        <begin position="30"/>
        <end position="303"/>
    </location>
</feature>
<dbReference type="InterPro" id="IPR011483">
    <property type="entry name" value="Sde182_NH-like"/>
</dbReference>
<evidence type="ECO:0000259" key="3">
    <source>
        <dbReference type="Pfam" id="PF21027"/>
    </source>
</evidence>
<evidence type="ECO:0000256" key="1">
    <source>
        <dbReference type="SAM" id="SignalP"/>
    </source>
</evidence>
<feature type="chain" id="PRO_5040817863" description="DUF1593 domain-containing protein" evidence="1">
    <location>
        <begin position="19"/>
        <end position="463"/>
    </location>
</feature>
<feature type="domain" description="Cellulose-binding Sde182 C-terminal" evidence="3">
    <location>
        <begin position="381"/>
        <end position="460"/>
    </location>
</feature>
<dbReference type="InterPro" id="IPR013783">
    <property type="entry name" value="Ig-like_fold"/>
</dbReference>
<protein>
    <recommendedName>
        <fullName evidence="6">DUF1593 domain-containing protein</fullName>
    </recommendedName>
</protein>
<sequence length="463" mass="52738">MKFIFSFFIICIIGTSHAQTISKTTSLKPRIIVLTDVSTWETDDSESLVRLLVHADLFEIEGIVYTTGWSLDKTRDDFFGLIHEAIDAYEKDFPNLIKRSGQKKFKKHEEKQFLGYWPSADYLRSRTVKGSKNRGLEFIGEGNDSDGSDLILKLAQENDDRPLWVLAWGGGNTLAQALWKAKHTLSPEYLQKVLAKIRFYTITDQDREQKTSYEISSHQWMRKTFGKNLFFIWDESAWGYQNGTGRQNWDQYAAHIQGHGNLGNVYPKYKYGVEGDTPSFLYVLPNGLNNPENPQYGGWGGYFEWMISDDKKTYAYTNYSPSLANQISGRYEAYFYPAIFNNFSARMDWAKDGIGNRNPIVIVDKIKGLQCIQKTPIAGSQITLNASESFDPDGDNLTFKWWVLTEAGTYTKNIKILNSNTATPTVSIPADSADKTFHIICEVTDSGVPSLTSYRRILFKPTK</sequence>
<dbReference type="Gene3D" id="2.60.40.10">
    <property type="entry name" value="Immunoglobulins"/>
    <property type="match status" value="1"/>
</dbReference>
<gene>
    <name evidence="4" type="ORF">NBRC110019_25370</name>
</gene>
<evidence type="ECO:0000259" key="2">
    <source>
        <dbReference type="Pfam" id="PF07632"/>
    </source>
</evidence>
<dbReference type="Proteomes" id="UP001143545">
    <property type="component" value="Unassembled WGS sequence"/>
</dbReference>
<evidence type="ECO:0000313" key="4">
    <source>
        <dbReference type="EMBL" id="GLB53496.1"/>
    </source>
</evidence>
<evidence type="ECO:0000313" key="5">
    <source>
        <dbReference type="Proteomes" id="UP001143545"/>
    </source>
</evidence>
<dbReference type="Pfam" id="PF07632">
    <property type="entry name" value="Sde182_NH-like"/>
    <property type="match status" value="1"/>
</dbReference>
<feature type="signal peptide" evidence="1">
    <location>
        <begin position="1"/>
        <end position="18"/>
    </location>
</feature>
<dbReference type="InterPro" id="IPR036452">
    <property type="entry name" value="Ribo_hydro-like"/>
</dbReference>
<dbReference type="RefSeq" id="WP_281755488.1">
    <property type="nucleotide sequence ID" value="NZ_BRVP01000018.1"/>
</dbReference>
<keyword evidence="1" id="KW-0732">Signal</keyword>
<proteinExistence type="predicted"/>
<dbReference type="Pfam" id="PF21027">
    <property type="entry name" value="Sde0182_C"/>
    <property type="match status" value="1"/>
</dbReference>
<name>A0A9W6EVX5_9FLAO</name>
<organism evidence="4 5">
    <name type="scientific">Neptunitalea chrysea</name>
    <dbReference type="NCBI Taxonomy" id="1647581"/>
    <lineage>
        <taxon>Bacteria</taxon>
        <taxon>Pseudomonadati</taxon>
        <taxon>Bacteroidota</taxon>
        <taxon>Flavobacteriia</taxon>
        <taxon>Flavobacteriales</taxon>
        <taxon>Flavobacteriaceae</taxon>
        <taxon>Neptunitalea</taxon>
    </lineage>
</organism>
<dbReference type="Gene3D" id="3.90.245.10">
    <property type="entry name" value="Ribonucleoside hydrolase-like"/>
    <property type="match status" value="1"/>
</dbReference>
<dbReference type="EMBL" id="BRVP01000018">
    <property type="protein sequence ID" value="GLB53496.1"/>
    <property type="molecule type" value="Genomic_DNA"/>
</dbReference>
<dbReference type="GO" id="GO:0016799">
    <property type="term" value="F:hydrolase activity, hydrolyzing N-glycosyl compounds"/>
    <property type="evidence" value="ECO:0007669"/>
    <property type="project" value="InterPro"/>
</dbReference>